<dbReference type="OrthoDB" id="9806180at2"/>
<dbReference type="EMBL" id="FWFV01000014">
    <property type="protein sequence ID" value="SLN68009.1"/>
    <property type="molecule type" value="Genomic_DNA"/>
</dbReference>
<dbReference type="STRING" id="315423.SAMN04488020_11523"/>
<dbReference type="Proteomes" id="UP000193870">
    <property type="component" value="Unassembled WGS sequence"/>
</dbReference>
<sequence>MSPDGTRIAYIASCRDRLNDFPSDIKRKERRKLEGERRITTDAHPNFKRYFRSTNEDSILHLKNVNADWSWHVFQMAVADVEVRSGNLTHPSEKRVVGCRFPTGC</sequence>
<evidence type="ECO:0000313" key="2">
    <source>
        <dbReference type="Proteomes" id="UP000193870"/>
    </source>
</evidence>
<keyword evidence="2" id="KW-1185">Reference proteome</keyword>
<accession>A0A1Y5TRG2</accession>
<dbReference type="AlphaFoldDB" id="A0A1Y5TRG2"/>
<proteinExistence type="predicted"/>
<organism evidence="1 2">
    <name type="scientific">Palleronia marisminoris</name>
    <dbReference type="NCBI Taxonomy" id="315423"/>
    <lineage>
        <taxon>Bacteria</taxon>
        <taxon>Pseudomonadati</taxon>
        <taxon>Pseudomonadota</taxon>
        <taxon>Alphaproteobacteria</taxon>
        <taxon>Rhodobacterales</taxon>
        <taxon>Roseobacteraceae</taxon>
        <taxon>Palleronia</taxon>
    </lineage>
</organism>
<gene>
    <name evidence="1" type="ORF">PAM7066_03418</name>
</gene>
<dbReference type="RefSeq" id="WP_090929505.1">
    <property type="nucleotide sequence ID" value="NZ_FOPF01000015.1"/>
</dbReference>
<name>A0A1Y5TRG2_9RHOB</name>
<evidence type="ECO:0000313" key="1">
    <source>
        <dbReference type="EMBL" id="SLN68009.1"/>
    </source>
</evidence>
<reference evidence="1 2" key="1">
    <citation type="submission" date="2017-03" db="EMBL/GenBank/DDBJ databases">
        <authorList>
            <person name="Afonso C.L."/>
            <person name="Miller P.J."/>
            <person name="Scott M.A."/>
            <person name="Spackman E."/>
            <person name="Goraichik I."/>
            <person name="Dimitrov K.M."/>
            <person name="Suarez D.L."/>
            <person name="Swayne D.E."/>
        </authorList>
    </citation>
    <scope>NUCLEOTIDE SEQUENCE [LARGE SCALE GENOMIC DNA]</scope>
    <source>
        <strain evidence="1 2">CECT 7066</strain>
    </source>
</reference>
<protein>
    <submittedName>
        <fullName evidence="1">Uncharacterized protein</fullName>
    </submittedName>
</protein>